<protein>
    <recommendedName>
        <fullName evidence="4">Polyketide cyclase</fullName>
    </recommendedName>
</protein>
<dbReference type="AlphaFoldDB" id="A0A2M9YA37"/>
<organism evidence="2 3">
    <name type="scientific">Leptospira saintgironsiae</name>
    <dbReference type="NCBI Taxonomy" id="2023183"/>
    <lineage>
        <taxon>Bacteria</taxon>
        <taxon>Pseudomonadati</taxon>
        <taxon>Spirochaetota</taxon>
        <taxon>Spirochaetia</taxon>
        <taxon>Leptospirales</taxon>
        <taxon>Leptospiraceae</taxon>
        <taxon>Leptospira</taxon>
    </lineage>
</organism>
<accession>A0A2M9YA37</accession>
<dbReference type="NCBIfam" id="NF047583">
    <property type="entry name" value="LIC10604_fam"/>
    <property type="match status" value="1"/>
</dbReference>
<evidence type="ECO:0000256" key="1">
    <source>
        <dbReference type="SAM" id="Phobius"/>
    </source>
</evidence>
<proteinExistence type="predicted"/>
<dbReference type="RefSeq" id="WP_100710936.1">
    <property type="nucleotide sequence ID" value="NZ_NPDR01000006.1"/>
</dbReference>
<feature type="transmembrane region" description="Helical" evidence="1">
    <location>
        <begin position="6"/>
        <end position="26"/>
    </location>
</feature>
<keyword evidence="1" id="KW-0812">Transmembrane</keyword>
<dbReference type="Proteomes" id="UP000231926">
    <property type="component" value="Unassembled WGS sequence"/>
</dbReference>
<evidence type="ECO:0000313" key="3">
    <source>
        <dbReference type="Proteomes" id="UP000231926"/>
    </source>
</evidence>
<dbReference type="EMBL" id="NPDR01000006">
    <property type="protein sequence ID" value="PJZ48306.1"/>
    <property type="molecule type" value="Genomic_DNA"/>
</dbReference>
<gene>
    <name evidence="2" type="ORF">CH362_13885</name>
</gene>
<dbReference type="SUPFAM" id="SSF55961">
    <property type="entry name" value="Bet v1-like"/>
    <property type="match status" value="1"/>
</dbReference>
<evidence type="ECO:0000313" key="2">
    <source>
        <dbReference type="EMBL" id="PJZ48306.1"/>
    </source>
</evidence>
<dbReference type="InterPro" id="IPR023393">
    <property type="entry name" value="START-like_dom_sf"/>
</dbReference>
<name>A0A2M9YA37_9LEPT</name>
<keyword evidence="3" id="KW-1185">Reference proteome</keyword>
<evidence type="ECO:0008006" key="4">
    <source>
        <dbReference type="Google" id="ProtNLM"/>
    </source>
</evidence>
<keyword evidence="1" id="KW-0472">Membrane</keyword>
<dbReference type="OrthoDB" id="9803476at2"/>
<comment type="caution">
    <text evidence="2">The sequence shown here is derived from an EMBL/GenBank/DDBJ whole genome shotgun (WGS) entry which is preliminary data.</text>
</comment>
<reference evidence="2 3" key="1">
    <citation type="submission" date="2017-07" db="EMBL/GenBank/DDBJ databases">
        <title>Leptospira spp. isolated from tropical soils.</title>
        <authorList>
            <person name="Thibeaux R."/>
            <person name="Iraola G."/>
            <person name="Ferres I."/>
            <person name="Bierque E."/>
            <person name="Girault D."/>
            <person name="Soupe-Gilbert M.-E."/>
            <person name="Picardeau M."/>
            <person name="Goarant C."/>
        </authorList>
    </citation>
    <scope>NUCLEOTIDE SEQUENCE [LARGE SCALE GENOMIC DNA]</scope>
    <source>
        <strain evidence="2 3">FH4-C-A2</strain>
    </source>
</reference>
<keyword evidence="1" id="KW-1133">Transmembrane helix</keyword>
<dbReference type="Gene3D" id="3.30.530.20">
    <property type="match status" value="1"/>
</dbReference>
<sequence length="167" mass="18946">MSNMVWIILLSLVGIIVLIILSGYLLPKDHVASVEKDFSSSPESIYKIIRNVGEYKDWRSGLKSVDIESETIWTESDSHGNNIRFGIIEEKSPHSLKTKILSEDLPFGGGWEFEISRNDPTTKLKITEKGFVTNPLFRVLSKFVFGYDTTLKTYLDDLSKKLESSPK</sequence>